<organism evidence="2 3">
    <name type="scientific">Toxocara canis</name>
    <name type="common">Canine roundworm</name>
    <dbReference type="NCBI Taxonomy" id="6265"/>
    <lineage>
        <taxon>Eukaryota</taxon>
        <taxon>Metazoa</taxon>
        <taxon>Ecdysozoa</taxon>
        <taxon>Nematoda</taxon>
        <taxon>Chromadorea</taxon>
        <taxon>Rhabditida</taxon>
        <taxon>Spirurina</taxon>
        <taxon>Ascaridomorpha</taxon>
        <taxon>Ascaridoidea</taxon>
        <taxon>Toxocaridae</taxon>
        <taxon>Toxocara</taxon>
    </lineage>
</organism>
<keyword evidence="2" id="KW-1185">Reference proteome</keyword>
<name>A0A183UBD2_TOXCA</name>
<dbReference type="WBParaSite" id="TCNE_0000580201-mRNA-1">
    <property type="protein sequence ID" value="TCNE_0000580201-mRNA-1"/>
    <property type="gene ID" value="TCNE_0000580201"/>
</dbReference>
<sequence>MIAEGKTLEHVMKAHMRTSEVYRYDVWLRFAYRFSNEARVPYNLNADLLAYNVAAKPILLKVGWSPLVMFEEFRLNKPYKPKYEKEKE</sequence>
<evidence type="ECO:0000313" key="2">
    <source>
        <dbReference type="Proteomes" id="UP000050794"/>
    </source>
</evidence>
<reference evidence="1 2" key="2">
    <citation type="submission" date="2018-11" db="EMBL/GenBank/DDBJ databases">
        <authorList>
            <consortium name="Pathogen Informatics"/>
        </authorList>
    </citation>
    <scope>NUCLEOTIDE SEQUENCE [LARGE SCALE GENOMIC DNA]</scope>
</reference>
<accession>A0A183UBD2</accession>
<dbReference type="EMBL" id="UYWY01019394">
    <property type="protein sequence ID" value="VDM37038.1"/>
    <property type="molecule type" value="Genomic_DNA"/>
</dbReference>
<dbReference type="Proteomes" id="UP000050794">
    <property type="component" value="Unassembled WGS sequence"/>
</dbReference>
<evidence type="ECO:0000313" key="1">
    <source>
        <dbReference type="EMBL" id="VDM37038.1"/>
    </source>
</evidence>
<evidence type="ECO:0000313" key="3">
    <source>
        <dbReference type="WBParaSite" id="TCNE_0000580201-mRNA-1"/>
    </source>
</evidence>
<gene>
    <name evidence="1" type="ORF">TCNE_LOCUS5802</name>
</gene>
<proteinExistence type="predicted"/>
<dbReference type="AlphaFoldDB" id="A0A183UBD2"/>
<reference evidence="3" key="1">
    <citation type="submission" date="2016-06" db="UniProtKB">
        <authorList>
            <consortium name="WormBaseParasite"/>
        </authorList>
    </citation>
    <scope>IDENTIFICATION</scope>
</reference>
<protein>
    <submittedName>
        <fullName evidence="1 3">Uncharacterized protein</fullName>
    </submittedName>
</protein>